<dbReference type="AlphaFoldDB" id="A0A370K593"/>
<feature type="chain" id="PRO_5016994491" evidence="1">
    <location>
        <begin position="21"/>
        <end position="166"/>
    </location>
</feature>
<protein>
    <submittedName>
        <fullName evidence="2">Uncharacterized protein</fullName>
    </submittedName>
</protein>
<dbReference type="EMBL" id="QQSY01000004">
    <property type="protein sequence ID" value="RDI97825.1"/>
    <property type="molecule type" value="Genomic_DNA"/>
</dbReference>
<dbReference type="Proteomes" id="UP000254711">
    <property type="component" value="Unassembled WGS sequence"/>
</dbReference>
<evidence type="ECO:0000256" key="1">
    <source>
        <dbReference type="SAM" id="SignalP"/>
    </source>
</evidence>
<evidence type="ECO:0000313" key="3">
    <source>
        <dbReference type="Proteomes" id="UP000254711"/>
    </source>
</evidence>
<feature type="signal peptide" evidence="1">
    <location>
        <begin position="1"/>
        <end position="20"/>
    </location>
</feature>
<organism evidence="2 3">
    <name type="scientific">Dyella solisilvae</name>
    <dbReference type="NCBI Taxonomy" id="1920168"/>
    <lineage>
        <taxon>Bacteria</taxon>
        <taxon>Pseudomonadati</taxon>
        <taxon>Pseudomonadota</taxon>
        <taxon>Gammaproteobacteria</taxon>
        <taxon>Lysobacterales</taxon>
        <taxon>Rhodanobacteraceae</taxon>
        <taxon>Dyella</taxon>
    </lineage>
</organism>
<keyword evidence="3" id="KW-1185">Reference proteome</keyword>
<dbReference type="RefSeq" id="WP_114826142.1">
    <property type="nucleotide sequence ID" value="NZ_QQSY01000004.1"/>
</dbReference>
<accession>A0A370K593</accession>
<evidence type="ECO:0000313" key="2">
    <source>
        <dbReference type="EMBL" id="RDI97825.1"/>
    </source>
</evidence>
<sequence length="166" mass="17809">MYKYALLAAIALTGTLSITACSQQDQAQQPTEQVQAVSKPTDPNDSKAWNAYLGQIVQKNMQGMTADRPFPYLVPAGDTDDANALRQRQLEQVQDTVARGVLPGNMLVFAGPDSGKTAEFVTDAFKDAKPGSFKDVIVLVIGDAADKDKVTTALQPTGATVRYVNM</sequence>
<dbReference type="OrthoDB" id="6022222at2"/>
<dbReference type="PROSITE" id="PS51257">
    <property type="entry name" value="PROKAR_LIPOPROTEIN"/>
    <property type="match status" value="1"/>
</dbReference>
<proteinExistence type="predicted"/>
<reference evidence="2 3" key="1">
    <citation type="submission" date="2018-07" db="EMBL/GenBank/DDBJ databases">
        <title>Dyella solisilvae sp. nov., isolated from the pine and broad-leaved mixed forest soil.</title>
        <authorList>
            <person name="Gao Z."/>
            <person name="Qiu L."/>
        </authorList>
    </citation>
    <scope>NUCLEOTIDE SEQUENCE [LARGE SCALE GENOMIC DNA]</scope>
    <source>
        <strain evidence="2 3">DHG54</strain>
    </source>
</reference>
<name>A0A370K593_9GAMM</name>
<comment type="caution">
    <text evidence="2">The sequence shown here is derived from an EMBL/GenBank/DDBJ whole genome shotgun (WGS) entry which is preliminary data.</text>
</comment>
<keyword evidence="1" id="KW-0732">Signal</keyword>
<gene>
    <name evidence="2" type="ORF">DVT68_15600</name>
</gene>